<dbReference type="Pfam" id="PF08241">
    <property type="entry name" value="Methyltransf_11"/>
    <property type="match status" value="1"/>
</dbReference>
<dbReference type="PANTHER" id="PTHR44068">
    <property type="entry name" value="ZGC:194242"/>
    <property type="match status" value="1"/>
</dbReference>
<dbReference type="PANTHER" id="PTHR44068:SF11">
    <property type="entry name" value="GERANYL DIPHOSPHATE 2-C-METHYLTRANSFERASE"/>
    <property type="match status" value="1"/>
</dbReference>
<reference evidence="3 4" key="1">
    <citation type="submission" date="2018-11" db="EMBL/GenBank/DDBJ databases">
        <title>Complete genome sequence of Microcystis aeruginosa NIES-102.</title>
        <authorList>
            <person name="Yamaguchi H."/>
            <person name="Suzuki S."/>
            <person name="Kawachi M."/>
        </authorList>
    </citation>
    <scope>NUCLEOTIDE SEQUENCE [LARGE SCALE GENOMIC DNA]</scope>
    <source>
        <strain evidence="3 4">NIES-102</strain>
    </source>
</reference>
<dbReference type="GO" id="GO:0032259">
    <property type="term" value="P:methylation"/>
    <property type="evidence" value="ECO:0007669"/>
    <property type="project" value="UniProtKB-KW"/>
</dbReference>
<keyword evidence="3" id="KW-0489">Methyltransferase</keyword>
<name>A0A3G9K0J6_MICVR</name>
<dbReference type="InterPro" id="IPR050447">
    <property type="entry name" value="Erg6_SMT_methyltransf"/>
</dbReference>
<dbReference type="InterPro" id="IPR013216">
    <property type="entry name" value="Methyltransf_11"/>
</dbReference>
<organism evidence="3 4">
    <name type="scientific">Microcystis viridis NIES-102</name>
    <dbReference type="NCBI Taxonomy" id="213615"/>
    <lineage>
        <taxon>Bacteria</taxon>
        <taxon>Bacillati</taxon>
        <taxon>Cyanobacteriota</taxon>
        <taxon>Cyanophyceae</taxon>
        <taxon>Oscillatoriophycideae</taxon>
        <taxon>Chroococcales</taxon>
        <taxon>Microcystaceae</taxon>
        <taxon>Microcystis</taxon>
    </lineage>
</organism>
<evidence type="ECO:0000256" key="1">
    <source>
        <dbReference type="ARBA" id="ARBA00022679"/>
    </source>
</evidence>
<feature type="domain" description="Methyltransferase type 11" evidence="2">
    <location>
        <begin position="68"/>
        <end position="161"/>
    </location>
</feature>
<dbReference type="Proteomes" id="UP000278152">
    <property type="component" value="Chromosome"/>
</dbReference>
<dbReference type="GO" id="GO:0008757">
    <property type="term" value="F:S-adenosylmethionine-dependent methyltransferase activity"/>
    <property type="evidence" value="ECO:0007669"/>
    <property type="project" value="InterPro"/>
</dbReference>
<evidence type="ECO:0000313" key="4">
    <source>
        <dbReference type="Proteomes" id="UP000278152"/>
    </source>
</evidence>
<dbReference type="CDD" id="cd02440">
    <property type="entry name" value="AdoMet_MTases"/>
    <property type="match status" value="1"/>
</dbReference>
<protein>
    <submittedName>
        <fullName evidence="3">Putative methyltransferase</fullName>
    </submittedName>
</protein>
<accession>A0A3G9K0J6</accession>
<dbReference type="KEGG" id="mvz:myaer102_32120"/>
<evidence type="ECO:0000313" key="3">
    <source>
        <dbReference type="EMBL" id="BBH40639.1"/>
    </source>
</evidence>
<dbReference type="InterPro" id="IPR029063">
    <property type="entry name" value="SAM-dependent_MTases_sf"/>
</dbReference>
<keyword evidence="1 3" id="KW-0808">Transferase</keyword>
<sequence length="266" mass="30703">MSLTMDKNEWISRFDDLICSPSIREFYGEREFFNVGYWLSHTQDQQEASSTLMEKLLEFIPNKQGTILDVGCGLGATTHYLLKYYPLIAIVGINISPTQIARSLLNFPEGKFLLMDAVEMDFADHSFEQIICVEAAFYFNTRRQFFQEAWRVLKPGGTLILSDLSFATTELLGDWTVPQANTVKDRAEYQNLYQQAGFKDVQFVEVTEECWFRHFRHLKSWLTEELQSGKLDEETYNLNIKALDNLLSSSAITYWLVAAQKPVNVL</sequence>
<dbReference type="AlphaFoldDB" id="A0A3G9K0J6"/>
<dbReference type="EMBL" id="AP019314">
    <property type="protein sequence ID" value="BBH40639.1"/>
    <property type="molecule type" value="Genomic_DNA"/>
</dbReference>
<dbReference type="SUPFAM" id="SSF53335">
    <property type="entry name" value="S-adenosyl-L-methionine-dependent methyltransferases"/>
    <property type="match status" value="1"/>
</dbReference>
<gene>
    <name evidence="3" type="ORF">myaer102_32120</name>
</gene>
<proteinExistence type="predicted"/>
<dbReference type="Gene3D" id="3.40.50.150">
    <property type="entry name" value="Vaccinia Virus protein VP39"/>
    <property type="match status" value="1"/>
</dbReference>
<evidence type="ECO:0000259" key="2">
    <source>
        <dbReference type="Pfam" id="PF08241"/>
    </source>
</evidence>